<dbReference type="OrthoDB" id="9803010at2"/>
<evidence type="ECO:0000256" key="2">
    <source>
        <dbReference type="ARBA" id="ARBA00001911"/>
    </source>
</evidence>
<evidence type="ECO:0000256" key="6">
    <source>
        <dbReference type="ARBA" id="ARBA00023239"/>
    </source>
</evidence>
<keyword evidence="5" id="KW-0520">NAD</keyword>
<protein>
    <recommendedName>
        <fullName evidence="4 7">dTDP-glucose 4,6-dehydratase</fullName>
        <ecNumber evidence="4 7">4.2.1.46</ecNumber>
    </recommendedName>
</protein>
<dbReference type="InterPro" id="IPR016040">
    <property type="entry name" value="NAD(P)-bd_dom"/>
</dbReference>
<dbReference type="InterPro" id="IPR036291">
    <property type="entry name" value="NAD(P)-bd_dom_sf"/>
</dbReference>
<dbReference type="Pfam" id="PF16363">
    <property type="entry name" value="GDP_Man_Dehyd"/>
    <property type="match status" value="1"/>
</dbReference>
<keyword evidence="6 7" id="KW-0456">Lyase</keyword>
<dbReference type="InterPro" id="IPR005888">
    <property type="entry name" value="dTDP_Gluc_deHydtase"/>
</dbReference>
<dbReference type="AlphaFoldDB" id="A0A0K1PN64"/>
<dbReference type="RefSeq" id="WP_146646376.1">
    <property type="nucleotide sequence ID" value="NZ_CP012333.1"/>
</dbReference>
<dbReference type="CDD" id="cd05246">
    <property type="entry name" value="dTDP_GD_SDR_e"/>
    <property type="match status" value="1"/>
</dbReference>
<dbReference type="PATRIC" id="fig|1391654.3.peg.1510"/>
<comment type="catalytic activity">
    <reaction evidence="1 7">
        <text>dTDP-alpha-D-glucose = dTDP-4-dehydro-6-deoxy-alpha-D-glucose + H2O</text>
        <dbReference type="Rhea" id="RHEA:17221"/>
        <dbReference type="ChEBI" id="CHEBI:15377"/>
        <dbReference type="ChEBI" id="CHEBI:57477"/>
        <dbReference type="ChEBI" id="CHEBI:57649"/>
        <dbReference type="EC" id="4.2.1.46"/>
    </reaction>
</comment>
<sequence>MTAARSMLVTGGAGFIGSAFVEAALADGHRVVVLDALTYAGHEESVPKHERCRLVVGNICDRELVGDLLRTEKIDAIVNFAAESHVDRSIDAPGDFVDTNIVGTFRMLQASLAHWKSLDTAEQSRFRYLQISTDEVYGALGETGQFSETSPMSPNSPYAASKAAGDHLVRAWYHTYKLPTLTTNCSNNYGPRQFPEKLIPRLISCALAGEPLPIYGKGLQVRDWIHVEDHSRGVLLALERGTPGQTYCFGGASERANIDVAQRICAILDELRPRGDGKSYASQMQFVTDRPGHDFRYAIDDTRARTELGFTRRHTFEGGLVATIEWYLGNTEWCHAVTRRRHA</sequence>
<reference evidence="9 10" key="1">
    <citation type="submission" date="2015-08" db="EMBL/GenBank/DDBJ databases">
        <authorList>
            <person name="Babu N.S."/>
            <person name="Beckwith C.J."/>
            <person name="Beseler K.G."/>
            <person name="Brison A."/>
            <person name="Carone J.V."/>
            <person name="Caskin T.P."/>
            <person name="Diamond M."/>
            <person name="Durham M.E."/>
            <person name="Foxe J.M."/>
            <person name="Go M."/>
            <person name="Henderson B.A."/>
            <person name="Jones I.B."/>
            <person name="McGettigan J.A."/>
            <person name="Micheletti S.J."/>
            <person name="Nasrallah M.E."/>
            <person name="Ortiz D."/>
            <person name="Piller C.R."/>
            <person name="Privatt S.R."/>
            <person name="Schneider S.L."/>
            <person name="Sharp S."/>
            <person name="Smith T.C."/>
            <person name="Stanton J.D."/>
            <person name="Ullery H.E."/>
            <person name="Wilson R.J."/>
            <person name="Serrano M.G."/>
            <person name="Buck G."/>
            <person name="Lee V."/>
            <person name="Wang Y."/>
            <person name="Carvalho R."/>
            <person name="Voegtly L."/>
            <person name="Shi R."/>
            <person name="Duckworth R."/>
            <person name="Johnson A."/>
            <person name="Loviza R."/>
            <person name="Walstead R."/>
            <person name="Shah Z."/>
            <person name="Kiflezghi M."/>
            <person name="Wade K."/>
            <person name="Ball S.L."/>
            <person name="Bradley K.W."/>
            <person name="Asai D.J."/>
            <person name="Bowman C.A."/>
            <person name="Russell D.A."/>
            <person name="Pope W.H."/>
            <person name="Jacobs-Sera D."/>
            <person name="Hendrix R.W."/>
            <person name="Hatfull G.F."/>
        </authorList>
    </citation>
    <scope>NUCLEOTIDE SEQUENCE [LARGE SCALE GENOMIC DNA]</scope>
    <source>
        <strain evidence="9 10">DSM 27648</strain>
    </source>
</reference>
<comment type="similarity">
    <text evidence="3 7">Belongs to the NAD(P)-dependent epimerase/dehydratase family. dTDP-glucose dehydratase subfamily.</text>
</comment>
<name>A0A0K1PN64_9BACT</name>
<dbReference type="Gene3D" id="3.90.25.10">
    <property type="entry name" value="UDP-galactose 4-epimerase, domain 1"/>
    <property type="match status" value="1"/>
</dbReference>
<dbReference type="GO" id="GO:0008460">
    <property type="term" value="F:dTDP-glucose 4,6-dehydratase activity"/>
    <property type="evidence" value="ECO:0007669"/>
    <property type="project" value="UniProtKB-EC"/>
</dbReference>
<gene>
    <name evidence="9" type="ORF">AKJ09_01495</name>
</gene>
<feature type="domain" description="NAD(P)-binding" evidence="8">
    <location>
        <begin position="8"/>
        <end position="320"/>
    </location>
</feature>
<evidence type="ECO:0000313" key="9">
    <source>
        <dbReference type="EMBL" id="AKU94831.1"/>
    </source>
</evidence>
<evidence type="ECO:0000256" key="1">
    <source>
        <dbReference type="ARBA" id="ARBA00001539"/>
    </source>
</evidence>
<proteinExistence type="inferred from homology"/>
<dbReference type="Proteomes" id="UP000064967">
    <property type="component" value="Chromosome"/>
</dbReference>
<accession>A0A0K1PN64</accession>
<evidence type="ECO:0000256" key="7">
    <source>
        <dbReference type="RuleBase" id="RU004473"/>
    </source>
</evidence>
<dbReference type="PANTHER" id="PTHR43000">
    <property type="entry name" value="DTDP-D-GLUCOSE 4,6-DEHYDRATASE-RELATED"/>
    <property type="match status" value="1"/>
</dbReference>
<dbReference type="NCBIfam" id="TIGR01181">
    <property type="entry name" value="dTDP_gluc_dehyt"/>
    <property type="match status" value="1"/>
</dbReference>
<dbReference type="STRING" id="1391654.AKJ09_01495"/>
<evidence type="ECO:0000313" key="10">
    <source>
        <dbReference type="Proteomes" id="UP000064967"/>
    </source>
</evidence>
<dbReference type="EMBL" id="CP012333">
    <property type="protein sequence ID" value="AKU94831.1"/>
    <property type="molecule type" value="Genomic_DNA"/>
</dbReference>
<dbReference type="KEGG" id="llu:AKJ09_01495"/>
<evidence type="ECO:0000256" key="5">
    <source>
        <dbReference type="ARBA" id="ARBA00023027"/>
    </source>
</evidence>
<dbReference type="EC" id="4.2.1.46" evidence="4 7"/>
<evidence type="ECO:0000256" key="3">
    <source>
        <dbReference type="ARBA" id="ARBA00008178"/>
    </source>
</evidence>
<organism evidence="9 10">
    <name type="scientific">Labilithrix luteola</name>
    <dbReference type="NCBI Taxonomy" id="1391654"/>
    <lineage>
        <taxon>Bacteria</taxon>
        <taxon>Pseudomonadati</taxon>
        <taxon>Myxococcota</taxon>
        <taxon>Polyangia</taxon>
        <taxon>Polyangiales</taxon>
        <taxon>Labilitrichaceae</taxon>
        <taxon>Labilithrix</taxon>
    </lineage>
</organism>
<dbReference type="SUPFAM" id="SSF51735">
    <property type="entry name" value="NAD(P)-binding Rossmann-fold domains"/>
    <property type="match status" value="1"/>
</dbReference>
<dbReference type="GO" id="GO:0009225">
    <property type="term" value="P:nucleotide-sugar metabolic process"/>
    <property type="evidence" value="ECO:0007669"/>
    <property type="project" value="InterPro"/>
</dbReference>
<comment type="cofactor">
    <cofactor evidence="2 7">
        <name>NAD(+)</name>
        <dbReference type="ChEBI" id="CHEBI:57540"/>
    </cofactor>
</comment>
<evidence type="ECO:0000259" key="8">
    <source>
        <dbReference type="Pfam" id="PF16363"/>
    </source>
</evidence>
<dbReference type="Gene3D" id="3.40.50.720">
    <property type="entry name" value="NAD(P)-binding Rossmann-like Domain"/>
    <property type="match status" value="1"/>
</dbReference>
<evidence type="ECO:0000256" key="4">
    <source>
        <dbReference type="ARBA" id="ARBA00011990"/>
    </source>
</evidence>
<keyword evidence="10" id="KW-1185">Reference proteome</keyword>